<dbReference type="Pfam" id="PF04149">
    <property type="entry name" value="DUF397"/>
    <property type="match status" value="1"/>
</dbReference>
<dbReference type="InterPro" id="IPR007278">
    <property type="entry name" value="DUF397"/>
</dbReference>
<gene>
    <name evidence="2" type="ORF">H9Y04_18555</name>
</gene>
<comment type="caution">
    <text evidence="2">The sequence shown here is derived from an EMBL/GenBank/DDBJ whole genome shotgun (WGS) entry which is preliminary data.</text>
</comment>
<evidence type="ECO:0000313" key="3">
    <source>
        <dbReference type="Proteomes" id="UP000642284"/>
    </source>
</evidence>
<reference evidence="2 3" key="1">
    <citation type="submission" date="2020-08" db="EMBL/GenBank/DDBJ databases">
        <title>Genemic of Streptomyces polyaspartic.</title>
        <authorList>
            <person name="Liu W."/>
        </authorList>
    </citation>
    <scope>NUCLEOTIDE SEQUENCE [LARGE SCALE GENOMIC DNA]</scope>
    <source>
        <strain evidence="2 3">TRM66268-LWL</strain>
    </source>
</reference>
<accession>A0ABR7SGE5</accession>
<protein>
    <submittedName>
        <fullName evidence="2">DUF397 domain-containing protein</fullName>
    </submittedName>
</protein>
<keyword evidence="3" id="KW-1185">Reference proteome</keyword>
<dbReference type="EMBL" id="JACTVJ010000007">
    <property type="protein sequence ID" value="MBC9714561.1"/>
    <property type="molecule type" value="Genomic_DNA"/>
</dbReference>
<name>A0ABR7SGE5_9ACTN</name>
<evidence type="ECO:0000259" key="1">
    <source>
        <dbReference type="Pfam" id="PF04149"/>
    </source>
</evidence>
<dbReference type="Proteomes" id="UP000642284">
    <property type="component" value="Unassembled WGS sequence"/>
</dbReference>
<proteinExistence type="predicted"/>
<evidence type="ECO:0000313" key="2">
    <source>
        <dbReference type="EMBL" id="MBC9714561.1"/>
    </source>
</evidence>
<sequence length="47" mass="5179">MSSALQWFKSTYSSDAGGECVEVGYDWHKSSHTLPAPSWAAFLGWAK</sequence>
<feature type="domain" description="DUF397" evidence="1">
    <location>
        <begin position="5"/>
        <end position="23"/>
    </location>
</feature>
<organism evidence="2 3">
    <name type="scientific">Streptomyces polyasparticus</name>
    <dbReference type="NCBI Taxonomy" id="2767826"/>
    <lineage>
        <taxon>Bacteria</taxon>
        <taxon>Bacillati</taxon>
        <taxon>Actinomycetota</taxon>
        <taxon>Actinomycetes</taxon>
        <taxon>Kitasatosporales</taxon>
        <taxon>Streptomycetaceae</taxon>
        <taxon>Streptomyces</taxon>
    </lineage>
</organism>